<accession>A0A315EEY5</accession>
<name>A0A315EEY5_9BURK</name>
<dbReference type="InterPro" id="IPR009061">
    <property type="entry name" value="DNA-bd_dom_put_sf"/>
</dbReference>
<dbReference type="Proteomes" id="UP000250790">
    <property type="component" value="Unassembled WGS sequence"/>
</dbReference>
<dbReference type="InterPro" id="IPR000551">
    <property type="entry name" value="MerR-type_HTH_dom"/>
</dbReference>
<dbReference type="SUPFAM" id="SSF46955">
    <property type="entry name" value="Putative DNA-binding domain"/>
    <property type="match status" value="1"/>
</dbReference>
<protein>
    <recommendedName>
        <fullName evidence="5">HTH merR-type domain-containing protein</fullName>
    </recommendedName>
</protein>
<dbReference type="GO" id="GO:0003677">
    <property type="term" value="F:DNA binding"/>
    <property type="evidence" value="ECO:0007669"/>
    <property type="project" value="UniProtKB-KW"/>
</dbReference>
<dbReference type="PANTHER" id="PTHR30204">
    <property type="entry name" value="REDOX-CYCLING DRUG-SENSING TRANSCRIPTIONAL ACTIVATOR SOXR"/>
    <property type="match status" value="1"/>
</dbReference>
<dbReference type="PROSITE" id="PS50937">
    <property type="entry name" value="HTH_MERR_2"/>
    <property type="match status" value="1"/>
</dbReference>
<dbReference type="InterPro" id="IPR047057">
    <property type="entry name" value="MerR_fam"/>
</dbReference>
<dbReference type="EMBL" id="NESN01000001">
    <property type="protein sequence ID" value="PUE55709.1"/>
    <property type="molecule type" value="Genomic_DNA"/>
</dbReference>
<evidence type="ECO:0000313" key="7">
    <source>
        <dbReference type="Proteomes" id="UP000250790"/>
    </source>
</evidence>
<evidence type="ECO:0000256" key="2">
    <source>
        <dbReference type="ARBA" id="ARBA00023015"/>
    </source>
</evidence>
<evidence type="ECO:0000256" key="4">
    <source>
        <dbReference type="ARBA" id="ARBA00023163"/>
    </source>
</evidence>
<proteinExistence type="predicted"/>
<dbReference type="OrthoDB" id="9808480at2"/>
<organism evidence="6 7">
    <name type="scientific">Limnohabitans parvus II-B4</name>
    <dbReference type="NCBI Taxonomy" id="1293052"/>
    <lineage>
        <taxon>Bacteria</taxon>
        <taxon>Pseudomonadati</taxon>
        <taxon>Pseudomonadota</taxon>
        <taxon>Betaproteobacteria</taxon>
        <taxon>Burkholderiales</taxon>
        <taxon>Comamonadaceae</taxon>
        <taxon>Limnohabitans</taxon>
    </lineage>
</organism>
<evidence type="ECO:0000259" key="5">
    <source>
        <dbReference type="PROSITE" id="PS50937"/>
    </source>
</evidence>
<keyword evidence="1" id="KW-0678">Repressor</keyword>
<sequence>MTVELYNKNMDTTFTLDQLSALTDLPLRTIRYYIQLGLVERHEGDRKHARYNQRHLDQLLQVRAMADQGMPLERIKHQMQGTTPPLPPPRTAGDISVISKVFIAPGVELHLEPQAAGLPPEKLRQFVRAVLNQWENLHDPE</sequence>
<feature type="domain" description="HTH merR-type" evidence="5">
    <location>
        <begin position="13"/>
        <end position="81"/>
    </location>
</feature>
<keyword evidence="3" id="KW-0238">DNA-binding</keyword>
<evidence type="ECO:0000313" key="6">
    <source>
        <dbReference type="EMBL" id="PUE55709.1"/>
    </source>
</evidence>
<evidence type="ECO:0000256" key="1">
    <source>
        <dbReference type="ARBA" id="ARBA00022491"/>
    </source>
</evidence>
<dbReference type="Gene3D" id="1.10.1660.10">
    <property type="match status" value="1"/>
</dbReference>
<evidence type="ECO:0000256" key="3">
    <source>
        <dbReference type="ARBA" id="ARBA00023125"/>
    </source>
</evidence>
<dbReference type="SMART" id="SM00422">
    <property type="entry name" value="HTH_MERR"/>
    <property type="match status" value="1"/>
</dbReference>
<reference evidence="6 7" key="1">
    <citation type="submission" date="2017-04" db="EMBL/GenBank/DDBJ databases">
        <title>Unexpected and diverse lifestyles within the genus Limnohabitans.</title>
        <authorList>
            <person name="Kasalicky V."/>
            <person name="Mehrshad M."/>
            <person name="Andrei S.-A."/>
            <person name="Salcher M."/>
            <person name="Kratochvilova H."/>
            <person name="Simek K."/>
            <person name="Ghai R."/>
        </authorList>
    </citation>
    <scope>NUCLEOTIDE SEQUENCE [LARGE SCALE GENOMIC DNA]</scope>
    <source>
        <strain evidence="6 7">II-B4</strain>
    </source>
</reference>
<keyword evidence="4" id="KW-0804">Transcription</keyword>
<dbReference type="GO" id="GO:0003700">
    <property type="term" value="F:DNA-binding transcription factor activity"/>
    <property type="evidence" value="ECO:0007669"/>
    <property type="project" value="InterPro"/>
</dbReference>
<comment type="caution">
    <text evidence="6">The sequence shown here is derived from an EMBL/GenBank/DDBJ whole genome shotgun (WGS) entry which is preliminary data.</text>
</comment>
<dbReference type="PANTHER" id="PTHR30204:SF69">
    <property type="entry name" value="MERR-FAMILY TRANSCRIPTIONAL REGULATOR"/>
    <property type="match status" value="1"/>
</dbReference>
<dbReference type="AlphaFoldDB" id="A0A315EEY5"/>
<gene>
    <name evidence="6" type="ORF">B9Z37_03980</name>
</gene>
<dbReference type="CDD" id="cd00592">
    <property type="entry name" value="HTH_MerR-like"/>
    <property type="match status" value="1"/>
</dbReference>
<keyword evidence="7" id="KW-1185">Reference proteome</keyword>
<keyword evidence="2" id="KW-0805">Transcription regulation</keyword>
<dbReference type="Pfam" id="PF13411">
    <property type="entry name" value="MerR_1"/>
    <property type="match status" value="1"/>
</dbReference>